<dbReference type="EMBL" id="DS028095">
    <property type="protein sequence ID" value="KMP05017.1"/>
    <property type="molecule type" value="Genomic_DNA"/>
</dbReference>
<reference evidence="3" key="1">
    <citation type="journal article" date="2010" name="Genome Res.">
        <title>Population genomic sequencing of Coccidioides fungi reveals recent hybridization and transposon control.</title>
        <authorList>
            <person name="Neafsey D.E."/>
            <person name="Barker B.M."/>
            <person name="Sharpton T.J."/>
            <person name="Stajich J.E."/>
            <person name="Park D.J."/>
            <person name="Whiston E."/>
            <person name="Hung C.-Y."/>
            <person name="McMahan C."/>
            <person name="White J."/>
            <person name="Sykes S."/>
            <person name="Heiman D."/>
            <person name="Young S."/>
            <person name="Zeng Q."/>
            <person name="Abouelleil A."/>
            <person name="Aftuck L."/>
            <person name="Bessette D."/>
            <person name="Brown A."/>
            <person name="FitzGerald M."/>
            <person name="Lui A."/>
            <person name="Macdonald J.P."/>
            <person name="Priest M."/>
            <person name="Orbach M.J."/>
            <person name="Galgiani J.N."/>
            <person name="Kirkland T.N."/>
            <person name="Cole G.T."/>
            <person name="Birren B.W."/>
            <person name="Henn M.R."/>
            <person name="Taylor J.W."/>
            <person name="Rounsley S.D."/>
        </authorList>
    </citation>
    <scope>NUCLEOTIDE SEQUENCE [LARGE SCALE GENOMIC DNA]</scope>
    <source>
        <strain evidence="3">RMSCC 2394</strain>
    </source>
</reference>
<evidence type="ECO:0000313" key="3">
    <source>
        <dbReference type="Proteomes" id="UP000054565"/>
    </source>
</evidence>
<evidence type="ECO:0000313" key="2">
    <source>
        <dbReference type="EMBL" id="KMP05017.1"/>
    </source>
</evidence>
<name>A0A0J7B567_COCIT</name>
<feature type="region of interest" description="Disordered" evidence="1">
    <location>
        <begin position="33"/>
        <end position="58"/>
    </location>
</feature>
<dbReference type="Proteomes" id="UP000054565">
    <property type="component" value="Unassembled WGS sequence"/>
</dbReference>
<accession>A0A0J7B567</accession>
<dbReference type="AlphaFoldDB" id="A0A0J7B567"/>
<organism evidence="2 3">
    <name type="scientific">Coccidioides immitis RMSCC 2394</name>
    <dbReference type="NCBI Taxonomy" id="404692"/>
    <lineage>
        <taxon>Eukaryota</taxon>
        <taxon>Fungi</taxon>
        <taxon>Dikarya</taxon>
        <taxon>Ascomycota</taxon>
        <taxon>Pezizomycotina</taxon>
        <taxon>Eurotiomycetes</taxon>
        <taxon>Eurotiomycetidae</taxon>
        <taxon>Onygenales</taxon>
        <taxon>Onygenaceae</taxon>
        <taxon>Coccidioides</taxon>
    </lineage>
</organism>
<protein>
    <submittedName>
        <fullName evidence="2">Uncharacterized protein</fullName>
    </submittedName>
</protein>
<evidence type="ECO:0000256" key="1">
    <source>
        <dbReference type="SAM" id="MobiDB-lite"/>
    </source>
</evidence>
<sequence length="127" mass="13696">MAVEIWSKVRIGAGTCSCLDEVTDDIAQHHRLASAGSDASVSDPAAMPSYTNLPRGPESTIYEKDNGFDEFAVQRSSLSKGRSNQTTSCHSSICAPAVTAYQMHHFLTCSGPIIIKTLAMWTMDLVT</sequence>
<gene>
    <name evidence="2" type="ORF">CIRG_04698</name>
</gene>
<proteinExistence type="predicted"/>